<evidence type="ECO:0000313" key="2">
    <source>
        <dbReference type="Proteomes" id="UP000681722"/>
    </source>
</evidence>
<sequence>MSDEEGLASLVTVARKSWFQDLQNFSGDPNENVEKFLKSIKSITTGNKDTRDAERLQIVRGKLTAKAGT</sequence>
<dbReference type="EMBL" id="CAJOBC010138909">
    <property type="protein sequence ID" value="CAF4638501.1"/>
    <property type="molecule type" value="Genomic_DNA"/>
</dbReference>
<comment type="caution">
    <text evidence="1">The sequence shown here is derived from an EMBL/GenBank/DDBJ whole genome shotgun (WGS) entry which is preliminary data.</text>
</comment>
<reference evidence="1" key="1">
    <citation type="submission" date="2021-02" db="EMBL/GenBank/DDBJ databases">
        <authorList>
            <person name="Nowell W R."/>
        </authorList>
    </citation>
    <scope>NUCLEOTIDE SEQUENCE</scope>
</reference>
<organism evidence="1 2">
    <name type="scientific">Didymodactylos carnosus</name>
    <dbReference type="NCBI Taxonomy" id="1234261"/>
    <lineage>
        <taxon>Eukaryota</taxon>
        <taxon>Metazoa</taxon>
        <taxon>Spiralia</taxon>
        <taxon>Gnathifera</taxon>
        <taxon>Rotifera</taxon>
        <taxon>Eurotatoria</taxon>
        <taxon>Bdelloidea</taxon>
        <taxon>Philodinida</taxon>
        <taxon>Philodinidae</taxon>
        <taxon>Didymodactylos</taxon>
    </lineage>
</organism>
<accession>A0A8S2ZHS7</accession>
<proteinExistence type="predicted"/>
<dbReference type="Proteomes" id="UP000681722">
    <property type="component" value="Unassembled WGS sequence"/>
</dbReference>
<evidence type="ECO:0000313" key="1">
    <source>
        <dbReference type="EMBL" id="CAF4638501.1"/>
    </source>
</evidence>
<name>A0A8S2ZHS7_9BILA</name>
<gene>
    <name evidence="1" type="ORF">SRO942_LOCUS50065</name>
</gene>
<protein>
    <submittedName>
        <fullName evidence="1">Uncharacterized protein</fullName>
    </submittedName>
</protein>
<dbReference type="AlphaFoldDB" id="A0A8S2ZHS7"/>
<feature type="non-terminal residue" evidence="1">
    <location>
        <position position="69"/>
    </location>
</feature>